<organism evidence="1 2">
    <name type="scientific">Mesorhizobium australicum</name>
    <dbReference type="NCBI Taxonomy" id="536018"/>
    <lineage>
        <taxon>Bacteria</taxon>
        <taxon>Pseudomonadati</taxon>
        <taxon>Pseudomonadota</taxon>
        <taxon>Alphaproteobacteria</taxon>
        <taxon>Hyphomicrobiales</taxon>
        <taxon>Phyllobacteriaceae</taxon>
        <taxon>Mesorhizobium</taxon>
    </lineage>
</organism>
<evidence type="ECO:0000313" key="2">
    <source>
        <dbReference type="Proteomes" id="UP001480082"/>
    </source>
</evidence>
<protein>
    <submittedName>
        <fullName evidence="1">Uncharacterized protein</fullName>
    </submittedName>
</protein>
<accession>A0ACC6T2Q3</accession>
<comment type="caution">
    <text evidence="1">The sequence shown here is derived from an EMBL/GenBank/DDBJ whole genome shotgun (WGS) entry which is preliminary data.</text>
</comment>
<gene>
    <name evidence="1" type="ORF">NKI81_19940</name>
</gene>
<name>A0ACC6T2Q3_9HYPH</name>
<dbReference type="Proteomes" id="UP001480082">
    <property type="component" value="Unassembled WGS sequence"/>
</dbReference>
<proteinExistence type="predicted"/>
<keyword evidence="2" id="KW-1185">Reference proteome</keyword>
<reference evidence="1 2" key="1">
    <citation type="journal article" date="2024" name="Proc. Natl. Acad. Sci. U.S.A.">
        <title>The evolutionary genomics of adaptation to stress in wild rhizobium bacteria.</title>
        <authorList>
            <person name="Kehlet-Delgado H."/>
            <person name="Montoya A.P."/>
            <person name="Jensen K.T."/>
            <person name="Wendlandt C.E."/>
            <person name="Dexheimer C."/>
            <person name="Roberts M."/>
            <person name="Torres Martinez L."/>
            <person name="Friesen M.L."/>
            <person name="Griffitts J.S."/>
            <person name="Porter S.S."/>
        </authorList>
    </citation>
    <scope>NUCLEOTIDE SEQUENCE [LARGE SCALE GENOMIC DNA]</scope>
    <source>
        <strain evidence="1 2">M0468</strain>
    </source>
</reference>
<evidence type="ECO:0000313" key="1">
    <source>
        <dbReference type="EMBL" id="MER9286207.1"/>
    </source>
</evidence>
<dbReference type="EMBL" id="JAMYRI010000011">
    <property type="protein sequence ID" value="MER9286207.1"/>
    <property type="molecule type" value="Genomic_DNA"/>
</dbReference>
<sequence length="97" mass="10807">MPQKTLAETLAARETLHVNCSHPMCCKSTKLDVQALIDRLGADHGSMHQDLVGLFGCSDCKAAGRDRRPVFFTFVPDYQGQDEARTRRVAKPTFERG</sequence>